<dbReference type="GO" id="GO:0008381">
    <property type="term" value="F:mechanosensitive monoatomic ion channel activity"/>
    <property type="evidence" value="ECO:0007669"/>
    <property type="project" value="InterPro"/>
</dbReference>
<evidence type="ECO:0000313" key="11">
    <source>
        <dbReference type="Proteomes" id="UP001194632"/>
    </source>
</evidence>
<dbReference type="InterPro" id="IPR049142">
    <property type="entry name" value="MS_channel_1st"/>
</dbReference>
<keyword evidence="4 7" id="KW-0812">Transmembrane</keyword>
<evidence type="ECO:0000256" key="1">
    <source>
        <dbReference type="ARBA" id="ARBA00004651"/>
    </source>
</evidence>
<dbReference type="PANTHER" id="PTHR30460">
    <property type="entry name" value="MODERATE CONDUCTANCE MECHANOSENSITIVE CHANNEL YBIO"/>
    <property type="match status" value="1"/>
</dbReference>
<dbReference type="Proteomes" id="UP001194632">
    <property type="component" value="Unassembled WGS sequence"/>
</dbReference>
<dbReference type="InterPro" id="IPR023408">
    <property type="entry name" value="MscS_beta-dom_sf"/>
</dbReference>
<evidence type="ECO:0000259" key="9">
    <source>
        <dbReference type="Pfam" id="PF21088"/>
    </source>
</evidence>
<feature type="domain" description="Mechanosensitive ion channel transmembrane helices 2/3" evidence="9">
    <location>
        <begin position="81"/>
        <end position="122"/>
    </location>
</feature>
<gene>
    <name evidence="10" type="ORF">ITQ90_03970</name>
</gene>
<dbReference type="GO" id="GO:0005886">
    <property type="term" value="C:plasma membrane"/>
    <property type="evidence" value="ECO:0007669"/>
    <property type="project" value="UniProtKB-SubCell"/>
</dbReference>
<dbReference type="EMBL" id="JADOFP010000003">
    <property type="protein sequence ID" value="MBF7114656.1"/>
    <property type="molecule type" value="Genomic_DNA"/>
</dbReference>
<organism evidence="10 11">
    <name type="scientific">Pediococcus pentosaceus</name>
    <dbReference type="NCBI Taxonomy" id="1255"/>
    <lineage>
        <taxon>Bacteria</taxon>
        <taxon>Bacillati</taxon>
        <taxon>Bacillota</taxon>
        <taxon>Bacilli</taxon>
        <taxon>Lactobacillales</taxon>
        <taxon>Lactobacillaceae</taxon>
        <taxon>Pediococcus</taxon>
    </lineage>
</organism>
<comment type="caution">
    <text evidence="10">The sequence shown here is derived from an EMBL/GenBank/DDBJ whole genome shotgun (WGS) entry which is preliminary data.</text>
</comment>
<keyword evidence="3" id="KW-1003">Cell membrane</keyword>
<dbReference type="InterPro" id="IPR006685">
    <property type="entry name" value="MscS_channel_2nd"/>
</dbReference>
<comment type="similarity">
    <text evidence="2">Belongs to the MscS (TC 1.A.23) family.</text>
</comment>
<evidence type="ECO:0000256" key="6">
    <source>
        <dbReference type="ARBA" id="ARBA00023136"/>
    </source>
</evidence>
<dbReference type="Pfam" id="PF21088">
    <property type="entry name" value="MS_channel_1st"/>
    <property type="match status" value="1"/>
</dbReference>
<evidence type="ECO:0000313" key="10">
    <source>
        <dbReference type="EMBL" id="MBF7114656.1"/>
    </source>
</evidence>
<protein>
    <submittedName>
        <fullName evidence="10">Mechanosensitive ion channel</fullName>
    </submittedName>
</protein>
<accession>A0AB73HEL5</accession>
<proteinExistence type="inferred from homology"/>
<feature type="transmembrane region" description="Helical" evidence="7">
    <location>
        <begin position="26"/>
        <end position="47"/>
    </location>
</feature>
<dbReference type="PANTHER" id="PTHR30460:SF0">
    <property type="entry name" value="MODERATE CONDUCTANCE MECHANOSENSITIVE CHANNEL YBIO"/>
    <property type="match status" value="1"/>
</dbReference>
<keyword evidence="5 7" id="KW-1133">Transmembrane helix</keyword>
<evidence type="ECO:0000256" key="7">
    <source>
        <dbReference type="SAM" id="Phobius"/>
    </source>
</evidence>
<comment type="subcellular location">
    <subcellularLocation>
        <location evidence="1">Cell membrane</location>
        <topology evidence="1">Multi-pass membrane protein</topology>
    </subcellularLocation>
</comment>
<dbReference type="RefSeq" id="WP_195749436.1">
    <property type="nucleotide sequence ID" value="NZ_CP197205.1"/>
</dbReference>
<dbReference type="SUPFAM" id="SSF50182">
    <property type="entry name" value="Sm-like ribonucleoproteins"/>
    <property type="match status" value="1"/>
</dbReference>
<evidence type="ECO:0000256" key="2">
    <source>
        <dbReference type="ARBA" id="ARBA00008017"/>
    </source>
</evidence>
<dbReference type="InterPro" id="IPR010920">
    <property type="entry name" value="LSM_dom_sf"/>
</dbReference>
<dbReference type="Gene3D" id="1.10.287.1260">
    <property type="match status" value="1"/>
</dbReference>
<keyword evidence="6 7" id="KW-0472">Membrane</keyword>
<dbReference type="InterPro" id="IPR045276">
    <property type="entry name" value="YbiO_bact"/>
</dbReference>
<dbReference type="AlphaFoldDB" id="A0AB73HEL5"/>
<dbReference type="InterPro" id="IPR011014">
    <property type="entry name" value="MscS_channel_TM-2"/>
</dbReference>
<reference evidence="10" key="1">
    <citation type="submission" date="2020-11" db="EMBL/GenBank/DDBJ databases">
        <title>Antibiotic susceptibility profiles of Pediococcus pentosaceus from various origins and their implications for the safety assessment of strains with food-technology applications.</title>
        <authorList>
            <person name="Shani N."/>
            <person name="Oberhaensli S."/>
            <person name="Arias E."/>
        </authorList>
    </citation>
    <scope>NUCLEOTIDE SEQUENCE</scope>
    <source>
        <strain evidence="10">FAM 24207</strain>
    </source>
</reference>
<evidence type="ECO:0000259" key="8">
    <source>
        <dbReference type="Pfam" id="PF00924"/>
    </source>
</evidence>
<feature type="domain" description="Mechanosensitive ion channel MscS" evidence="8">
    <location>
        <begin position="124"/>
        <end position="188"/>
    </location>
</feature>
<evidence type="ECO:0000256" key="3">
    <source>
        <dbReference type="ARBA" id="ARBA00022475"/>
    </source>
</evidence>
<dbReference type="Pfam" id="PF00924">
    <property type="entry name" value="MS_channel_2nd"/>
    <property type="match status" value="1"/>
</dbReference>
<dbReference type="SUPFAM" id="SSF82861">
    <property type="entry name" value="Mechanosensitive channel protein MscS (YggB), transmembrane region"/>
    <property type="match status" value="1"/>
</dbReference>
<name>A0AB73HEL5_PEDPE</name>
<dbReference type="Gene3D" id="2.30.30.60">
    <property type="match status" value="1"/>
</dbReference>
<evidence type="ECO:0000256" key="5">
    <source>
        <dbReference type="ARBA" id="ARBA00022989"/>
    </source>
</evidence>
<sequence>MKNMLTIAADFPSLKSSFTHIDWEKIGVAFMEHFFQLVLITIIFWIINRIGKHIIRNSFQHHDPIEKQSARSQTVYAVVKNIFKYSVLFFYVYTILSNLGVPVGTLLAGAGILSVAIGLGTQGIVSDVINGLTILIEGQLRVGDSVTIQSIDGTVVSIGLRTIELQALDGTLHYLPNRSISTISNHSRGSQTISIFLRISDPFEIDRAKDLLRDQLASIKQDTDKIKATPIVLAPVVEKTYGYLGVQISAKVKAGYQTPMKTMILDRCLRTLAQEQIKIQN</sequence>
<evidence type="ECO:0000256" key="4">
    <source>
        <dbReference type="ARBA" id="ARBA00022692"/>
    </source>
</evidence>